<dbReference type="Proteomes" id="UP001470023">
    <property type="component" value="Unassembled WGS sequence"/>
</dbReference>
<accession>A0ABV1UKG5</accession>
<feature type="region of interest" description="Disordered" evidence="1">
    <location>
        <begin position="42"/>
        <end position="78"/>
    </location>
</feature>
<sequence length="78" mass="8586">MSAIPEGRDWTRMQRADFDDCAPLDQVDADVCRPVPAVPDECGTQALFGKDPEHPPPRRPRTPAPPPTEDSGNTETLF</sequence>
<name>A0ABV1UKG5_9ACTN</name>
<organism evidence="2 3">
    <name type="scientific">Streptomyces sp. 900105245</name>
    <dbReference type="NCBI Taxonomy" id="3154379"/>
    <lineage>
        <taxon>Bacteria</taxon>
        <taxon>Bacillati</taxon>
        <taxon>Actinomycetota</taxon>
        <taxon>Actinomycetes</taxon>
        <taxon>Kitasatosporales</taxon>
        <taxon>Streptomycetaceae</taxon>
        <taxon>Streptomyces</taxon>
    </lineage>
</organism>
<gene>
    <name evidence="2" type="ORF">ABT272_38920</name>
</gene>
<keyword evidence="3" id="KW-1185">Reference proteome</keyword>
<proteinExistence type="predicted"/>
<reference evidence="2 3" key="1">
    <citation type="submission" date="2024-06" db="EMBL/GenBank/DDBJ databases">
        <title>The Natural Products Discovery Center: Release of the First 8490 Sequenced Strains for Exploring Actinobacteria Biosynthetic Diversity.</title>
        <authorList>
            <person name="Kalkreuter E."/>
            <person name="Kautsar S.A."/>
            <person name="Yang D."/>
            <person name="Bader C.D."/>
            <person name="Teijaro C.N."/>
            <person name="Fluegel L."/>
            <person name="Davis C.M."/>
            <person name="Simpson J.R."/>
            <person name="Lauterbach L."/>
            <person name="Steele A.D."/>
            <person name="Gui C."/>
            <person name="Meng S."/>
            <person name="Li G."/>
            <person name="Viehrig K."/>
            <person name="Ye F."/>
            <person name="Su P."/>
            <person name="Kiefer A.F."/>
            <person name="Nichols A."/>
            <person name="Cepeda A.J."/>
            <person name="Yan W."/>
            <person name="Fan B."/>
            <person name="Jiang Y."/>
            <person name="Adhikari A."/>
            <person name="Zheng C.-J."/>
            <person name="Schuster L."/>
            <person name="Cowan T.M."/>
            <person name="Smanski M.J."/>
            <person name="Chevrette M.G."/>
            <person name="De Carvalho L.P.S."/>
            <person name="Shen B."/>
        </authorList>
    </citation>
    <scope>NUCLEOTIDE SEQUENCE [LARGE SCALE GENOMIC DNA]</scope>
    <source>
        <strain evidence="2 3">NPDC001166</strain>
    </source>
</reference>
<evidence type="ECO:0000313" key="2">
    <source>
        <dbReference type="EMBL" id="MER6433652.1"/>
    </source>
</evidence>
<dbReference type="EMBL" id="JBEPAZ010000065">
    <property type="protein sequence ID" value="MER6433652.1"/>
    <property type="molecule type" value="Genomic_DNA"/>
</dbReference>
<evidence type="ECO:0000313" key="3">
    <source>
        <dbReference type="Proteomes" id="UP001470023"/>
    </source>
</evidence>
<protein>
    <submittedName>
        <fullName evidence="2">Uncharacterized protein</fullName>
    </submittedName>
</protein>
<dbReference type="RefSeq" id="WP_352065693.1">
    <property type="nucleotide sequence ID" value="NZ_JBEOYA010000039.1"/>
</dbReference>
<evidence type="ECO:0000256" key="1">
    <source>
        <dbReference type="SAM" id="MobiDB-lite"/>
    </source>
</evidence>
<comment type="caution">
    <text evidence="2">The sequence shown here is derived from an EMBL/GenBank/DDBJ whole genome shotgun (WGS) entry which is preliminary data.</text>
</comment>